<comment type="function">
    <text evidence="16">Peptidoglycan polymerase that is essential for cell division.</text>
</comment>
<gene>
    <name evidence="18" type="ORF">GC105_05420</name>
</gene>
<reference evidence="18 19" key="1">
    <citation type="submission" date="2019-10" db="EMBL/GenBank/DDBJ databases">
        <title>Alkalibaculum tamaniensis sp.nov., a new alkaliphilic acetogen, isolated on methoxylated aromatics from a mud volcano.</title>
        <authorList>
            <person name="Khomyakova M.A."/>
            <person name="Merkel A.Y."/>
            <person name="Bonch-Osmolovskaya E.A."/>
            <person name="Slobodkin A.I."/>
        </authorList>
    </citation>
    <scope>NUCLEOTIDE SEQUENCE [LARGE SCALE GENOMIC DNA]</scope>
    <source>
        <strain evidence="18 19">M08DMB</strain>
    </source>
</reference>
<evidence type="ECO:0000256" key="1">
    <source>
        <dbReference type="ARBA" id="ARBA00004141"/>
    </source>
</evidence>
<feature type="transmembrane region" description="Helical" evidence="17">
    <location>
        <begin position="406"/>
        <end position="423"/>
    </location>
</feature>
<feature type="transmembrane region" description="Helical" evidence="17">
    <location>
        <begin position="364"/>
        <end position="386"/>
    </location>
</feature>
<evidence type="ECO:0000256" key="16">
    <source>
        <dbReference type="ARBA" id="ARBA00049966"/>
    </source>
</evidence>
<feature type="transmembrane region" description="Helical" evidence="17">
    <location>
        <begin position="167"/>
        <end position="183"/>
    </location>
</feature>
<dbReference type="PANTHER" id="PTHR30474">
    <property type="entry name" value="CELL CYCLE PROTEIN"/>
    <property type="match status" value="1"/>
</dbReference>
<evidence type="ECO:0000256" key="8">
    <source>
        <dbReference type="ARBA" id="ARBA00023136"/>
    </source>
</evidence>
<evidence type="ECO:0000256" key="15">
    <source>
        <dbReference type="ARBA" id="ARBA00049902"/>
    </source>
</evidence>
<dbReference type="InterPro" id="IPR001182">
    <property type="entry name" value="FtsW/RodA"/>
</dbReference>
<dbReference type="Pfam" id="PF01098">
    <property type="entry name" value="FTSW_RODA_SPOVE"/>
    <property type="match status" value="1"/>
</dbReference>
<feature type="transmembrane region" description="Helical" evidence="17">
    <location>
        <begin position="241"/>
        <end position="262"/>
    </location>
</feature>
<dbReference type="GO" id="GO:0005886">
    <property type="term" value="C:plasma membrane"/>
    <property type="evidence" value="ECO:0007669"/>
    <property type="project" value="TreeGrafter"/>
</dbReference>
<dbReference type="EC" id="2.4.99.28" evidence="14"/>
<keyword evidence="2" id="KW-0328">Glycosyltransferase</keyword>
<name>A0A6A7K771_9FIRM</name>
<evidence type="ECO:0000313" key="19">
    <source>
        <dbReference type="Proteomes" id="UP000440004"/>
    </source>
</evidence>
<dbReference type="GO" id="GO:0015648">
    <property type="term" value="F:lipid-linked peptidoglycan transporter activity"/>
    <property type="evidence" value="ECO:0007669"/>
    <property type="project" value="TreeGrafter"/>
</dbReference>
<comment type="similarity">
    <text evidence="11">Belongs to the SEDS family. FtsW subfamily.</text>
</comment>
<protein>
    <recommendedName>
        <fullName evidence="12">Probable peptidoglycan glycosyltransferase FtsW</fullName>
        <ecNumber evidence="14">2.4.99.28</ecNumber>
    </recommendedName>
    <alternativeName>
        <fullName evidence="13">Cell division protein FtsW</fullName>
    </alternativeName>
    <alternativeName>
        <fullName evidence="10">Cell wall polymerase</fullName>
    </alternativeName>
    <alternativeName>
        <fullName evidence="9">Peptidoglycan polymerase</fullName>
    </alternativeName>
</protein>
<dbReference type="RefSeq" id="WP_152802510.1">
    <property type="nucleotide sequence ID" value="NZ_WHNX01000006.1"/>
</dbReference>
<evidence type="ECO:0000313" key="18">
    <source>
        <dbReference type="EMBL" id="MPW25226.1"/>
    </source>
</evidence>
<evidence type="ECO:0000256" key="4">
    <source>
        <dbReference type="ARBA" id="ARBA00022692"/>
    </source>
</evidence>
<dbReference type="GO" id="GO:0051301">
    <property type="term" value="P:cell division"/>
    <property type="evidence" value="ECO:0007669"/>
    <property type="project" value="InterPro"/>
</dbReference>
<keyword evidence="6" id="KW-0573">Peptidoglycan synthesis</keyword>
<dbReference type="PANTHER" id="PTHR30474:SF2">
    <property type="entry name" value="PEPTIDOGLYCAN GLYCOSYLTRANSFERASE FTSW-RELATED"/>
    <property type="match status" value="1"/>
</dbReference>
<dbReference type="InterPro" id="IPR047928">
    <property type="entry name" value="Perm_prefix_1"/>
</dbReference>
<comment type="subcellular location">
    <subcellularLocation>
        <location evidence="1">Membrane</location>
        <topology evidence="1">Multi-pass membrane protein</topology>
    </subcellularLocation>
</comment>
<keyword evidence="5" id="KW-0133">Cell shape</keyword>
<dbReference type="GO" id="GO:0008955">
    <property type="term" value="F:peptidoglycan glycosyltransferase activity"/>
    <property type="evidence" value="ECO:0007669"/>
    <property type="project" value="UniProtKB-EC"/>
</dbReference>
<feature type="transmembrane region" description="Helical" evidence="17">
    <location>
        <begin position="110"/>
        <end position="130"/>
    </location>
</feature>
<evidence type="ECO:0000256" key="11">
    <source>
        <dbReference type="ARBA" id="ARBA00038053"/>
    </source>
</evidence>
<dbReference type="NCBIfam" id="NF038403">
    <property type="entry name" value="perm_prefix_1"/>
    <property type="match status" value="1"/>
</dbReference>
<feature type="transmembrane region" description="Helical" evidence="17">
    <location>
        <begin position="190"/>
        <end position="210"/>
    </location>
</feature>
<comment type="catalytic activity">
    <reaction evidence="15">
        <text>[GlcNAc-(1-&gt;4)-Mur2Ac(oyl-L-Ala-gamma-D-Glu-L-Lys-D-Ala-D-Ala)](n)-di-trans,octa-cis-undecaprenyl diphosphate + beta-D-GlcNAc-(1-&gt;4)-Mur2Ac(oyl-L-Ala-gamma-D-Glu-L-Lys-D-Ala-D-Ala)-di-trans,octa-cis-undecaprenyl diphosphate = [GlcNAc-(1-&gt;4)-Mur2Ac(oyl-L-Ala-gamma-D-Glu-L-Lys-D-Ala-D-Ala)](n+1)-di-trans,octa-cis-undecaprenyl diphosphate + di-trans,octa-cis-undecaprenyl diphosphate + H(+)</text>
        <dbReference type="Rhea" id="RHEA:23708"/>
        <dbReference type="Rhea" id="RHEA-COMP:9602"/>
        <dbReference type="Rhea" id="RHEA-COMP:9603"/>
        <dbReference type="ChEBI" id="CHEBI:15378"/>
        <dbReference type="ChEBI" id="CHEBI:58405"/>
        <dbReference type="ChEBI" id="CHEBI:60033"/>
        <dbReference type="ChEBI" id="CHEBI:78435"/>
        <dbReference type="EC" id="2.4.99.28"/>
    </reaction>
</comment>
<evidence type="ECO:0000256" key="7">
    <source>
        <dbReference type="ARBA" id="ARBA00022989"/>
    </source>
</evidence>
<evidence type="ECO:0000256" key="12">
    <source>
        <dbReference type="ARBA" id="ARBA00041185"/>
    </source>
</evidence>
<dbReference type="GO" id="GO:0008360">
    <property type="term" value="P:regulation of cell shape"/>
    <property type="evidence" value="ECO:0007669"/>
    <property type="project" value="UniProtKB-KW"/>
</dbReference>
<dbReference type="GO" id="GO:0009252">
    <property type="term" value="P:peptidoglycan biosynthetic process"/>
    <property type="evidence" value="ECO:0007669"/>
    <property type="project" value="UniProtKB-KW"/>
</dbReference>
<keyword evidence="4 17" id="KW-0812">Transmembrane</keyword>
<feature type="transmembrane region" description="Helical" evidence="17">
    <location>
        <begin position="137"/>
        <end position="155"/>
    </location>
</feature>
<dbReference type="GO" id="GO:0032153">
    <property type="term" value="C:cell division site"/>
    <property type="evidence" value="ECO:0007669"/>
    <property type="project" value="TreeGrafter"/>
</dbReference>
<feature type="transmembrane region" description="Helical" evidence="17">
    <location>
        <begin position="216"/>
        <end position="236"/>
    </location>
</feature>
<evidence type="ECO:0000256" key="5">
    <source>
        <dbReference type="ARBA" id="ARBA00022960"/>
    </source>
</evidence>
<keyword evidence="7 17" id="KW-1133">Transmembrane helix</keyword>
<evidence type="ECO:0000256" key="3">
    <source>
        <dbReference type="ARBA" id="ARBA00022679"/>
    </source>
</evidence>
<evidence type="ECO:0000256" key="2">
    <source>
        <dbReference type="ARBA" id="ARBA00022676"/>
    </source>
</evidence>
<sequence length="460" mass="51808">MPIDKTSEFIESVRQQIRWKKAQPVVIEEVENHIADQKNAFIQDGLNEDKALDKAIKEMGDPIVVGEQFNSIHKPKPDWAILLLISSLFILGILIQLYLFRNNDLSSNNIYGQLLGILIGIPIFFIAYLFDFTIIGKYPKIIFSFLFILNVYYIIEGNRVNGAITDTIYPLLLFPTVYAGLVYSMRNKGYIGIFICSVAFLIPASIAFVSPSMSTLLLLYISCLTILTAAVVKGWFKVKKLLGLLFIYLPTLFAFISLVYYFTIFSYRGERIKIFFLNDKSMGGVNWITTQIHTLLSNSKIIGTGSPIGQETIQIAESMPAIHTDFILTYSVYNFGWIVFAGILLLFAALIIRGFIITAKQKSVLGYLTSLSIITTMMVQCIIYIFANLGLMIFTPLSFPLLSYGGKYLVVNMFLLGLLLSVFRTGDYVRDKKGILVGIVPFIQYDNGTIHINLKSKTTK</sequence>
<evidence type="ECO:0000256" key="14">
    <source>
        <dbReference type="ARBA" id="ARBA00044770"/>
    </source>
</evidence>
<organism evidence="18 19">
    <name type="scientific">Alkalibaculum sporogenes</name>
    <dbReference type="NCBI Taxonomy" id="2655001"/>
    <lineage>
        <taxon>Bacteria</taxon>
        <taxon>Bacillati</taxon>
        <taxon>Bacillota</taxon>
        <taxon>Clostridia</taxon>
        <taxon>Eubacteriales</taxon>
        <taxon>Eubacteriaceae</taxon>
        <taxon>Alkalibaculum</taxon>
    </lineage>
</organism>
<evidence type="ECO:0000256" key="10">
    <source>
        <dbReference type="ARBA" id="ARBA00033270"/>
    </source>
</evidence>
<comment type="caution">
    <text evidence="18">The sequence shown here is derived from an EMBL/GenBank/DDBJ whole genome shotgun (WGS) entry which is preliminary data.</text>
</comment>
<feature type="transmembrane region" description="Helical" evidence="17">
    <location>
        <begin position="335"/>
        <end position="352"/>
    </location>
</feature>
<dbReference type="Proteomes" id="UP000440004">
    <property type="component" value="Unassembled WGS sequence"/>
</dbReference>
<evidence type="ECO:0000256" key="13">
    <source>
        <dbReference type="ARBA" id="ARBA00041418"/>
    </source>
</evidence>
<feature type="transmembrane region" description="Helical" evidence="17">
    <location>
        <begin position="79"/>
        <end position="98"/>
    </location>
</feature>
<keyword evidence="19" id="KW-1185">Reference proteome</keyword>
<keyword evidence="8 17" id="KW-0472">Membrane</keyword>
<accession>A0A6A7K771</accession>
<evidence type="ECO:0000256" key="17">
    <source>
        <dbReference type="SAM" id="Phobius"/>
    </source>
</evidence>
<keyword evidence="3" id="KW-0808">Transferase</keyword>
<dbReference type="AlphaFoldDB" id="A0A6A7K771"/>
<evidence type="ECO:0000256" key="6">
    <source>
        <dbReference type="ARBA" id="ARBA00022984"/>
    </source>
</evidence>
<dbReference type="EMBL" id="WHNX01000006">
    <property type="protein sequence ID" value="MPW25226.1"/>
    <property type="molecule type" value="Genomic_DNA"/>
</dbReference>
<proteinExistence type="inferred from homology"/>
<evidence type="ECO:0000256" key="9">
    <source>
        <dbReference type="ARBA" id="ARBA00032370"/>
    </source>
</evidence>